<evidence type="ECO:0000256" key="1">
    <source>
        <dbReference type="SAM" id="MobiDB-lite"/>
    </source>
</evidence>
<protein>
    <submittedName>
        <fullName evidence="3">Alpha/beta hydrolase</fullName>
    </submittedName>
</protein>
<dbReference type="Proteomes" id="UP001207528">
    <property type="component" value="Unassembled WGS sequence"/>
</dbReference>
<dbReference type="Pfam" id="PF08386">
    <property type="entry name" value="Abhydrolase_4"/>
    <property type="match status" value="1"/>
</dbReference>
<accession>A0AAW5SQB5</accession>
<dbReference type="AlphaFoldDB" id="A0AAW5SQB5"/>
<reference evidence="3" key="1">
    <citation type="submission" date="2020-07" db="EMBL/GenBank/DDBJ databases">
        <authorList>
            <person name="Pettersson B.M.F."/>
            <person name="Behra P.R.K."/>
            <person name="Ramesh M."/>
            <person name="Das S."/>
            <person name="Dasgupta S."/>
            <person name="Kirsebom L.A."/>
        </authorList>
    </citation>
    <scope>NUCLEOTIDE SEQUENCE</scope>
    <source>
        <strain evidence="3">DSM 44203</strain>
    </source>
</reference>
<comment type="caution">
    <text evidence="3">The sequence shown here is derived from an EMBL/GenBank/DDBJ whole genome shotgun (WGS) entry which is preliminary data.</text>
</comment>
<name>A0AAW5SQB5_MYCNV</name>
<keyword evidence="3" id="KW-0378">Hydrolase</keyword>
<sequence length="95" mass="9883">MTSAANFVTAACREVPTSAAVTERSSARSSSATRHASTTRSDAVELAKQLGGALLTFQGTQHTVVFQGYKCVDDIAANYLVDLALPPADTTCSSD</sequence>
<organism evidence="3 4">
    <name type="scientific">Mycolicibacterium novocastrense</name>
    <name type="common">Mycobacterium novocastrense</name>
    <dbReference type="NCBI Taxonomy" id="59813"/>
    <lineage>
        <taxon>Bacteria</taxon>
        <taxon>Bacillati</taxon>
        <taxon>Actinomycetota</taxon>
        <taxon>Actinomycetes</taxon>
        <taxon>Mycobacteriales</taxon>
        <taxon>Mycobacteriaceae</taxon>
        <taxon>Mycolicibacterium</taxon>
    </lineage>
</organism>
<feature type="domain" description="Peptidase S33 tripeptidyl aminopeptidase-like C-terminal" evidence="2">
    <location>
        <begin position="32"/>
        <end position="92"/>
    </location>
</feature>
<evidence type="ECO:0000313" key="4">
    <source>
        <dbReference type="Proteomes" id="UP001207528"/>
    </source>
</evidence>
<evidence type="ECO:0000313" key="3">
    <source>
        <dbReference type="EMBL" id="MCV7025288.1"/>
    </source>
</evidence>
<reference evidence="3" key="2">
    <citation type="journal article" date="2022" name="BMC Genomics">
        <title>Comparative genome analysis of mycobacteria focusing on tRNA and non-coding RNA.</title>
        <authorList>
            <person name="Behra P.R.K."/>
            <person name="Pettersson B.M.F."/>
            <person name="Ramesh M."/>
            <person name="Das S."/>
            <person name="Dasgupta S."/>
            <person name="Kirsebom L.A."/>
        </authorList>
    </citation>
    <scope>NUCLEOTIDE SEQUENCE</scope>
    <source>
        <strain evidence="3">DSM 44203</strain>
    </source>
</reference>
<dbReference type="EMBL" id="JACKTI010000047">
    <property type="protein sequence ID" value="MCV7025288.1"/>
    <property type="molecule type" value="Genomic_DNA"/>
</dbReference>
<dbReference type="GO" id="GO:0016787">
    <property type="term" value="F:hydrolase activity"/>
    <property type="evidence" value="ECO:0007669"/>
    <property type="project" value="UniProtKB-KW"/>
</dbReference>
<evidence type="ECO:0000259" key="2">
    <source>
        <dbReference type="Pfam" id="PF08386"/>
    </source>
</evidence>
<gene>
    <name evidence="3" type="ORF">H7I77_18360</name>
</gene>
<feature type="region of interest" description="Disordered" evidence="1">
    <location>
        <begin position="19"/>
        <end position="40"/>
    </location>
</feature>
<proteinExistence type="predicted"/>
<dbReference type="InterPro" id="IPR013595">
    <property type="entry name" value="Pept_S33_TAP-like_C"/>
</dbReference>